<evidence type="ECO:0000259" key="13">
    <source>
        <dbReference type="PROSITE" id="PS51898"/>
    </source>
</evidence>
<dbReference type="Pfam" id="PF00589">
    <property type="entry name" value="Phage_integrase"/>
    <property type="match status" value="1"/>
</dbReference>
<reference evidence="16" key="1">
    <citation type="submission" date="2016-10" db="EMBL/GenBank/DDBJ databases">
        <authorList>
            <person name="Varghese N."/>
            <person name="Submissions S."/>
        </authorList>
    </citation>
    <scope>NUCLEOTIDE SEQUENCE [LARGE SCALE GENOMIC DNA]</scope>
    <source>
        <strain evidence="16">CGMCC 1.4250</strain>
    </source>
</reference>
<dbReference type="CDD" id="cd00798">
    <property type="entry name" value="INT_XerDC_C"/>
    <property type="match status" value="1"/>
</dbReference>
<comment type="subcellular location">
    <subcellularLocation>
        <location evidence="1 12">Cytoplasm</location>
    </subcellularLocation>
</comment>
<accession>A0A1I4KYH9</accession>
<feature type="active site" evidence="12">
    <location>
        <position position="270"/>
    </location>
</feature>
<dbReference type="InterPro" id="IPR004107">
    <property type="entry name" value="Integrase_SAM-like_N"/>
</dbReference>
<protein>
    <recommendedName>
        <fullName evidence="4 12">Tyrosine recombinase XerD</fullName>
    </recommendedName>
</protein>
<feature type="active site" evidence="12">
    <location>
        <position position="173"/>
    </location>
</feature>
<sequence>MDEMQYPVEEFFHFLKIERGLSDNTLQAYKRDLLKYFHFLKEERELTEWKQAGRHDIMQFMYHLNDQGKSSATVARMLSTLRLFHQFLIREYQLKEDPSLHIETPKANRKLPKVLSTKDIDKLLNIPAEDKYSIRNKAMLETLYATGLRVSELISLKINDLHLTMGFVRCFGKGSKERIVPLGDIAKDAVELYIQSARNEFVKKKQTETVFVNHHGNPLSRQGFWKIMKEIANDAGIEKELSPHTLRHSFATHLLENGADLRAVQEMLGHADISTTQIYTHVSKSRLKDIYKTHHPRA</sequence>
<comment type="subunit">
    <text evidence="12">Forms a cyclic heterotetrameric complex composed of two molecules of XerC and two molecules of XerD.</text>
</comment>
<organism evidence="15 16">
    <name type="scientific">Gracilibacillus orientalis</name>
    <dbReference type="NCBI Taxonomy" id="334253"/>
    <lineage>
        <taxon>Bacteria</taxon>
        <taxon>Bacillati</taxon>
        <taxon>Bacillota</taxon>
        <taxon>Bacilli</taxon>
        <taxon>Bacillales</taxon>
        <taxon>Bacillaceae</taxon>
        <taxon>Gracilibacillus</taxon>
    </lineage>
</organism>
<dbReference type="PROSITE" id="PS51898">
    <property type="entry name" value="TYR_RECOMBINASE"/>
    <property type="match status" value="1"/>
</dbReference>
<evidence type="ECO:0000256" key="4">
    <source>
        <dbReference type="ARBA" id="ARBA00015810"/>
    </source>
</evidence>
<evidence type="ECO:0000256" key="5">
    <source>
        <dbReference type="ARBA" id="ARBA00022490"/>
    </source>
</evidence>
<evidence type="ECO:0000313" key="16">
    <source>
        <dbReference type="Proteomes" id="UP000198565"/>
    </source>
</evidence>
<feature type="domain" description="Core-binding (CB)" evidence="14">
    <location>
        <begin position="2"/>
        <end position="89"/>
    </location>
</feature>
<evidence type="ECO:0000259" key="14">
    <source>
        <dbReference type="PROSITE" id="PS51900"/>
    </source>
</evidence>
<dbReference type="OrthoDB" id="9801717at2"/>
<dbReference type="Gene3D" id="1.10.443.10">
    <property type="entry name" value="Intergrase catalytic core"/>
    <property type="match status" value="1"/>
</dbReference>
<dbReference type="Pfam" id="PF02899">
    <property type="entry name" value="Phage_int_SAM_1"/>
    <property type="match status" value="1"/>
</dbReference>
<dbReference type="GO" id="GO:0005737">
    <property type="term" value="C:cytoplasm"/>
    <property type="evidence" value="ECO:0007669"/>
    <property type="project" value="UniProtKB-SubCell"/>
</dbReference>
<feature type="active site" evidence="12">
    <location>
        <position position="247"/>
    </location>
</feature>
<evidence type="ECO:0000256" key="1">
    <source>
        <dbReference type="ARBA" id="ARBA00004496"/>
    </source>
</evidence>
<dbReference type="Proteomes" id="UP000198565">
    <property type="component" value="Unassembled WGS sequence"/>
</dbReference>
<dbReference type="GO" id="GO:0009037">
    <property type="term" value="F:tyrosine-based site-specific recombinase activity"/>
    <property type="evidence" value="ECO:0007669"/>
    <property type="project" value="UniProtKB-UniRule"/>
</dbReference>
<evidence type="ECO:0000256" key="11">
    <source>
        <dbReference type="ARBA" id="ARBA00023306"/>
    </source>
</evidence>
<feature type="active site" evidence="12">
    <location>
        <position position="149"/>
    </location>
</feature>
<dbReference type="STRING" id="334253.SAMN04487943_104240"/>
<dbReference type="InterPro" id="IPR011931">
    <property type="entry name" value="Recomb_XerC"/>
</dbReference>
<dbReference type="PANTHER" id="PTHR30349:SF81">
    <property type="entry name" value="TYROSINE RECOMBINASE XERC"/>
    <property type="match status" value="1"/>
</dbReference>
<keyword evidence="16" id="KW-1185">Reference proteome</keyword>
<evidence type="ECO:0000256" key="6">
    <source>
        <dbReference type="ARBA" id="ARBA00022618"/>
    </source>
</evidence>
<keyword evidence="10 12" id="KW-0233">DNA recombination</keyword>
<dbReference type="GO" id="GO:0007059">
    <property type="term" value="P:chromosome segregation"/>
    <property type="evidence" value="ECO:0007669"/>
    <property type="project" value="UniProtKB-UniRule"/>
</dbReference>
<dbReference type="HAMAP" id="MF_01807">
    <property type="entry name" value="Recomb_XerD"/>
    <property type="match status" value="1"/>
</dbReference>
<dbReference type="InterPro" id="IPR050090">
    <property type="entry name" value="Tyrosine_recombinase_XerCD"/>
</dbReference>
<dbReference type="InterPro" id="IPR002104">
    <property type="entry name" value="Integrase_catalytic"/>
</dbReference>
<feature type="active site" description="O-(3'-phospho-DNA)-tyrosine intermediate" evidence="12">
    <location>
        <position position="279"/>
    </location>
</feature>
<dbReference type="NCBIfam" id="NF001399">
    <property type="entry name" value="PRK00283.1"/>
    <property type="match status" value="1"/>
</dbReference>
<evidence type="ECO:0000256" key="9">
    <source>
        <dbReference type="ARBA" id="ARBA00023125"/>
    </source>
</evidence>
<dbReference type="InterPro" id="IPR010998">
    <property type="entry name" value="Integrase_recombinase_N"/>
</dbReference>
<dbReference type="NCBIfam" id="TIGR02224">
    <property type="entry name" value="recomb_XerC"/>
    <property type="match status" value="1"/>
</dbReference>
<dbReference type="Gene3D" id="1.10.150.130">
    <property type="match status" value="1"/>
</dbReference>
<dbReference type="GO" id="GO:0051301">
    <property type="term" value="P:cell division"/>
    <property type="evidence" value="ECO:0007669"/>
    <property type="project" value="UniProtKB-UniRule"/>
</dbReference>
<dbReference type="AlphaFoldDB" id="A0A1I4KYH9"/>
<dbReference type="SUPFAM" id="SSF56349">
    <property type="entry name" value="DNA breaking-rejoining enzymes"/>
    <property type="match status" value="1"/>
</dbReference>
<dbReference type="PANTHER" id="PTHR30349">
    <property type="entry name" value="PHAGE INTEGRASE-RELATED"/>
    <property type="match status" value="1"/>
</dbReference>
<dbReference type="InterPro" id="IPR013762">
    <property type="entry name" value="Integrase-like_cat_sf"/>
</dbReference>
<dbReference type="PROSITE" id="PS51900">
    <property type="entry name" value="CB"/>
    <property type="match status" value="1"/>
</dbReference>
<dbReference type="InterPro" id="IPR011010">
    <property type="entry name" value="DNA_brk_join_enz"/>
</dbReference>
<feature type="domain" description="Tyr recombinase" evidence="13">
    <location>
        <begin position="110"/>
        <end position="292"/>
    </location>
</feature>
<evidence type="ECO:0000313" key="15">
    <source>
        <dbReference type="EMBL" id="SFL83854.1"/>
    </source>
</evidence>
<keyword evidence="7 12" id="KW-0159">Chromosome partition</keyword>
<evidence type="ECO:0000256" key="8">
    <source>
        <dbReference type="ARBA" id="ARBA00022908"/>
    </source>
</evidence>
<dbReference type="InterPro" id="IPR011932">
    <property type="entry name" value="Recomb_XerD"/>
</dbReference>
<comment type="similarity">
    <text evidence="3 12">Belongs to the 'phage' integrase family. XerD subfamily.</text>
</comment>
<evidence type="ECO:0000256" key="12">
    <source>
        <dbReference type="HAMAP-Rule" id="MF_01807"/>
    </source>
</evidence>
<evidence type="ECO:0000256" key="3">
    <source>
        <dbReference type="ARBA" id="ARBA00010450"/>
    </source>
</evidence>
<name>A0A1I4KYH9_9BACI</name>
<evidence type="ECO:0000256" key="10">
    <source>
        <dbReference type="ARBA" id="ARBA00023172"/>
    </source>
</evidence>
<dbReference type="NCBIfam" id="NF040815">
    <property type="entry name" value="recomb_XerA_Arch"/>
    <property type="match status" value="1"/>
</dbReference>
<keyword evidence="11 12" id="KW-0131">Cell cycle</keyword>
<proteinExistence type="inferred from homology"/>
<dbReference type="NCBIfam" id="TIGR02225">
    <property type="entry name" value="recomb_XerD"/>
    <property type="match status" value="1"/>
</dbReference>
<keyword evidence="9 12" id="KW-0238">DNA-binding</keyword>
<keyword evidence="5 12" id="KW-0963">Cytoplasm</keyword>
<comment type="function">
    <text evidence="12">Site-specific tyrosine recombinase, which acts by catalyzing the cutting and rejoining of the recombining DNA molecules. The XerC-XerD complex is essential to convert dimers of the bacterial chromosome into monomers to permit their segregation at cell division. It also contributes to the segregational stability of plasmids.</text>
</comment>
<dbReference type="InterPro" id="IPR023009">
    <property type="entry name" value="Tyrosine_recombinase_XerC/XerD"/>
</dbReference>
<dbReference type="GO" id="GO:0006313">
    <property type="term" value="P:DNA transposition"/>
    <property type="evidence" value="ECO:0007669"/>
    <property type="project" value="UniProtKB-UniRule"/>
</dbReference>
<dbReference type="GO" id="GO:0003677">
    <property type="term" value="F:DNA binding"/>
    <property type="evidence" value="ECO:0007669"/>
    <property type="project" value="UniProtKB-UniRule"/>
</dbReference>
<feature type="active site" evidence="12">
    <location>
        <position position="244"/>
    </location>
</feature>
<dbReference type="InterPro" id="IPR044068">
    <property type="entry name" value="CB"/>
</dbReference>
<comment type="similarity">
    <text evidence="2">Belongs to the 'phage' integrase family. XerC subfamily.</text>
</comment>
<keyword evidence="8 12" id="KW-0229">DNA integration</keyword>
<dbReference type="HAMAP" id="MF_01808">
    <property type="entry name" value="Recomb_XerC_XerD"/>
    <property type="match status" value="1"/>
</dbReference>
<evidence type="ECO:0000256" key="2">
    <source>
        <dbReference type="ARBA" id="ARBA00006657"/>
    </source>
</evidence>
<gene>
    <name evidence="12" type="primary">xerD</name>
    <name evidence="15" type="ORF">SAMN04487943_104240</name>
</gene>
<evidence type="ECO:0000256" key="7">
    <source>
        <dbReference type="ARBA" id="ARBA00022829"/>
    </source>
</evidence>
<dbReference type="EMBL" id="FOTR01000004">
    <property type="protein sequence ID" value="SFL83854.1"/>
    <property type="molecule type" value="Genomic_DNA"/>
</dbReference>
<keyword evidence="6 12" id="KW-0132">Cell division</keyword>